<evidence type="ECO:0000256" key="9">
    <source>
        <dbReference type="ARBA" id="ARBA00022801"/>
    </source>
</evidence>
<feature type="disulfide bond" evidence="17">
    <location>
        <begin position="362"/>
        <end position="443"/>
    </location>
</feature>
<dbReference type="GO" id="GO:0031012">
    <property type="term" value="C:extracellular matrix"/>
    <property type="evidence" value="ECO:0007669"/>
    <property type="project" value="TreeGrafter"/>
</dbReference>
<dbReference type="InterPro" id="IPR013273">
    <property type="entry name" value="ADAMTS/ADAMTS-like"/>
</dbReference>
<dbReference type="InterPro" id="IPR041645">
    <property type="entry name" value="ADAMTS_CR_2"/>
</dbReference>
<keyword evidence="7 19" id="KW-0732">Signal</keyword>
<accession>A0AAW1TWW6</accession>
<feature type="disulfide bond" evidence="17">
    <location>
        <begin position="551"/>
        <end position="589"/>
    </location>
</feature>
<dbReference type="Pfam" id="PF19236">
    <property type="entry name" value="ADAMTS_CR_3"/>
    <property type="match status" value="1"/>
</dbReference>
<evidence type="ECO:0000256" key="4">
    <source>
        <dbReference type="ARBA" id="ARBA00022670"/>
    </source>
</evidence>
<evidence type="ECO:0000256" key="10">
    <source>
        <dbReference type="ARBA" id="ARBA00022833"/>
    </source>
</evidence>
<dbReference type="PANTHER" id="PTHR13723:SF200">
    <property type="entry name" value="ADAM METALLOPEPTIDASE WITH THROMBOSPONDIN TYPE 1 MOTIF B, ISOFORM B"/>
    <property type="match status" value="1"/>
</dbReference>
<proteinExistence type="predicted"/>
<dbReference type="PROSITE" id="PS50215">
    <property type="entry name" value="ADAM_MEPRO"/>
    <property type="match status" value="1"/>
</dbReference>
<keyword evidence="22" id="KW-1185">Reference proteome</keyword>
<keyword evidence="12" id="KW-0865">Zymogen</keyword>
<dbReference type="GO" id="GO:0006508">
    <property type="term" value="P:proteolysis"/>
    <property type="evidence" value="ECO:0007669"/>
    <property type="project" value="UniProtKB-KW"/>
</dbReference>
<feature type="binding site" evidence="16">
    <location>
        <position position="443"/>
    </location>
    <ligand>
        <name>Ca(2+)</name>
        <dbReference type="ChEBI" id="CHEBI:29108"/>
        <label>1</label>
    </ligand>
</feature>
<dbReference type="PROSITE" id="PS50092">
    <property type="entry name" value="TSP1"/>
    <property type="match status" value="1"/>
</dbReference>
<feature type="binding site" evidence="16">
    <location>
        <position position="446"/>
    </location>
    <ligand>
        <name>Ca(2+)</name>
        <dbReference type="ChEBI" id="CHEBI:29108"/>
        <label>2</label>
    </ligand>
</feature>
<dbReference type="InterPro" id="IPR000884">
    <property type="entry name" value="TSP1_rpt"/>
</dbReference>
<feature type="binding site" evidence="16 18">
    <location>
        <position position="388"/>
    </location>
    <ligand>
        <name>Zn(2+)</name>
        <dbReference type="ChEBI" id="CHEBI:29105"/>
        <note>catalytic</note>
    </ligand>
</feature>
<dbReference type="PANTHER" id="PTHR13723">
    <property type="entry name" value="ADAMTS A DISINTEGRIN AND METALLOPROTEASE WITH THROMBOSPONDIN MOTIFS PROTEASE"/>
    <property type="match status" value="1"/>
</dbReference>
<dbReference type="InterPro" id="IPR045371">
    <property type="entry name" value="ADAMTS_CR_3"/>
</dbReference>
<dbReference type="InterPro" id="IPR010294">
    <property type="entry name" value="ADAMTS_spacer1"/>
</dbReference>
<evidence type="ECO:0000256" key="5">
    <source>
        <dbReference type="ARBA" id="ARBA00022685"/>
    </source>
</evidence>
<evidence type="ECO:0000256" key="6">
    <source>
        <dbReference type="ARBA" id="ARBA00022723"/>
    </source>
</evidence>
<feature type="disulfide bond" evidence="17">
    <location>
        <begin position="489"/>
        <end position="519"/>
    </location>
</feature>
<dbReference type="InterPro" id="IPR050439">
    <property type="entry name" value="ADAMTS_ADAMTS-like"/>
</dbReference>
<dbReference type="Pfam" id="PF01562">
    <property type="entry name" value="Pep_M12B_propep"/>
    <property type="match status" value="1"/>
</dbReference>
<evidence type="ECO:0000256" key="11">
    <source>
        <dbReference type="ARBA" id="ARBA00023049"/>
    </source>
</evidence>
<evidence type="ECO:0000256" key="2">
    <source>
        <dbReference type="ARBA" id="ARBA00022525"/>
    </source>
</evidence>
<comment type="cofactor">
    <cofactor evidence="16">
        <name>Zn(2+)</name>
        <dbReference type="ChEBI" id="CHEBI:29105"/>
    </cofactor>
    <text evidence="16">Binds 1 zinc ion per subunit.</text>
</comment>
<dbReference type="Pfam" id="PF17771">
    <property type="entry name" value="ADAMTS_CR_2"/>
    <property type="match status" value="1"/>
</dbReference>
<feature type="disulfide bond" evidence="17">
    <location>
        <begin position="401"/>
        <end position="427"/>
    </location>
</feature>
<feature type="signal peptide" evidence="19">
    <location>
        <begin position="1"/>
        <end position="20"/>
    </location>
</feature>
<keyword evidence="11" id="KW-0482">Metalloprotease</keyword>
<feature type="binding site" evidence="16">
    <location>
        <position position="239"/>
    </location>
    <ligand>
        <name>Ca(2+)</name>
        <dbReference type="ChEBI" id="CHEBI:29108"/>
        <label>1</label>
    </ligand>
</feature>
<dbReference type="SUPFAM" id="SSF55486">
    <property type="entry name" value="Metalloproteases ('zincins'), catalytic domain"/>
    <property type="match status" value="1"/>
</dbReference>
<feature type="binding site" evidence="16">
    <location>
        <position position="325"/>
    </location>
    <ligand>
        <name>Ca(2+)</name>
        <dbReference type="ChEBI" id="CHEBI:29108"/>
        <label>1</label>
    </ligand>
</feature>
<evidence type="ECO:0000313" key="21">
    <source>
        <dbReference type="EMBL" id="KAK9874778.1"/>
    </source>
</evidence>
<sequence length="813" mass="91541">MNTIGIIIIYSLVYVCVVESHEKFTISDEEHIVPVKVTSEGLFLSHNLNSTHDDGLVHYKIPMENKEHLIEMAPSWNFISPSLIIETRRHNSSSTQRLSSEHRSCYFHGKIKGKDYSYVALSACNGLTGMIRTDNGTYYVEPVFLENNSIKKGHKHKIYKRFTDLLDHPKKKRRKKRKKMVKNCGTKEGLKATRLQWETNSKLLQKKKHWGRRYKELVRKQKMGRRRSRRSISKPHFVEVLVVADTSMVVFHEEWDLTTYLLTIMNMVSSLYMDPSIGNMIHIVVVKIIVIEDPLAEPDLTIIPDSEKTLRSFCKWQKKMNPINDSDPHHHDIAVLVTRKDICSSSTSGCNTLGVAQVGSICSLENNCNVNEDNGITLAHTIAHEIGHNLGMYHDSERIGCRATQNVQHIMTPSFQADLIGMTWSPCSRRDVTNLLDKGKGDCLLDKPEEVIAYGHPELPPGAVYDADYQCRLQFSVEATECSPTDEICSRLWCEINDTCTTKLLPAAPGTSCGKHKWCQNLRCVDILDPLAPVDGGWGEWSSWTECSRTCGAGVSISERKCDHPTPSNGGNFCLGIRKRYRMCNTEPCQKHQPAFRASQCALFNNHTYAGKKYKWFPYFEQTEPCKLYCIDSNNTIIMPLGDYAHDGTPCNIGSRDVCISGVCQKVGCDWVVGSSATEDACGICEGNNTKCNIFNGTYTKQSGSPGYREIVVIPSGATNIRIAERNNSENYISISSALKNKFFLNGKRHISLPGEYTIAGSISLYERTPAEKIRIPGPIEEMIVVLAVFVGELKTRASTISILFSNQKRQRK</sequence>
<evidence type="ECO:0000256" key="1">
    <source>
        <dbReference type="ARBA" id="ARBA00004498"/>
    </source>
</evidence>
<dbReference type="EMBL" id="JARQZJ010000032">
    <property type="protein sequence ID" value="KAK9874778.1"/>
    <property type="molecule type" value="Genomic_DNA"/>
</dbReference>
<keyword evidence="6 16" id="KW-0479">Metal-binding</keyword>
<evidence type="ECO:0000256" key="14">
    <source>
        <dbReference type="ARBA" id="ARBA00023180"/>
    </source>
</evidence>
<feature type="disulfide bond" evidence="17">
    <location>
        <begin position="562"/>
        <end position="574"/>
    </location>
</feature>
<dbReference type="PRINTS" id="PR01857">
    <property type="entry name" value="ADAMTSFAMILY"/>
</dbReference>
<keyword evidence="2" id="KW-0964">Secreted</keyword>
<dbReference type="SMART" id="SM00608">
    <property type="entry name" value="ACR"/>
    <property type="match status" value="1"/>
</dbReference>
<evidence type="ECO:0000256" key="8">
    <source>
        <dbReference type="ARBA" id="ARBA00022737"/>
    </source>
</evidence>
<evidence type="ECO:0000313" key="22">
    <source>
        <dbReference type="Proteomes" id="UP001431783"/>
    </source>
</evidence>
<comment type="caution">
    <text evidence="18">Lacks conserved residue(s) required for the propagation of feature annotation.</text>
</comment>
<protein>
    <recommendedName>
        <fullName evidence="20">Peptidase M12B domain-containing protein</fullName>
    </recommendedName>
</protein>
<evidence type="ECO:0000256" key="12">
    <source>
        <dbReference type="ARBA" id="ARBA00023145"/>
    </source>
</evidence>
<comment type="caution">
    <text evidence="21">The sequence shown here is derived from an EMBL/GenBank/DDBJ whole genome shotgun (WGS) entry which is preliminary data.</text>
</comment>
<dbReference type="Pfam" id="PF05986">
    <property type="entry name" value="ADAMTS_spacer1"/>
    <property type="match status" value="1"/>
</dbReference>
<dbReference type="GO" id="GO:0004222">
    <property type="term" value="F:metalloendopeptidase activity"/>
    <property type="evidence" value="ECO:0007669"/>
    <property type="project" value="InterPro"/>
</dbReference>
<evidence type="ECO:0000256" key="18">
    <source>
        <dbReference type="PROSITE-ProRule" id="PRU00276"/>
    </source>
</evidence>
<feature type="binding site" evidence="16 18">
    <location>
        <position position="394"/>
    </location>
    <ligand>
        <name>Zn(2+)</name>
        <dbReference type="ChEBI" id="CHEBI:29105"/>
        <note>catalytic</note>
    </ligand>
</feature>
<dbReference type="Pfam" id="PF00090">
    <property type="entry name" value="TSP_1"/>
    <property type="match status" value="1"/>
</dbReference>
<feature type="disulfide bond" evidence="17">
    <location>
        <begin position="513"/>
        <end position="524"/>
    </location>
</feature>
<dbReference type="FunFam" id="2.20.100.10:FF:000006">
    <property type="entry name" value="A disintegrin and metalloproteinase with thrombospondin motifs 1"/>
    <property type="match status" value="1"/>
</dbReference>
<dbReference type="FunFam" id="3.40.390.10:FF:000001">
    <property type="entry name" value="A disintegrin and metalloproteinase with thrombospondin motifs 1"/>
    <property type="match status" value="1"/>
</dbReference>
<dbReference type="SUPFAM" id="SSF82895">
    <property type="entry name" value="TSP-1 type 1 repeat"/>
    <property type="match status" value="1"/>
</dbReference>
<evidence type="ECO:0000256" key="15">
    <source>
        <dbReference type="PIRSR" id="PIRSR613273-1"/>
    </source>
</evidence>
<keyword evidence="10 16" id="KW-0862">Zinc</keyword>
<keyword evidence="4" id="KW-0645">Protease</keyword>
<dbReference type="InterPro" id="IPR001590">
    <property type="entry name" value="Peptidase_M12B"/>
</dbReference>
<feature type="disulfide bond" evidence="17">
    <location>
        <begin position="547"/>
        <end position="584"/>
    </location>
</feature>
<comment type="subcellular location">
    <subcellularLocation>
        <location evidence="1">Secreted</location>
        <location evidence="1">Extracellular space</location>
        <location evidence="1">Extracellular matrix</location>
    </subcellularLocation>
</comment>
<evidence type="ECO:0000259" key="20">
    <source>
        <dbReference type="PROSITE" id="PS50215"/>
    </source>
</evidence>
<dbReference type="InterPro" id="IPR006586">
    <property type="entry name" value="ADAM_Cys-rich"/>
</dbReference>
<keyword evidence="3" id="KW-0272">Extracellular matrix</keyword>
<evidence type="ECO:0000256" key="3">
    <source>
        <dbReference type="ARBA" id="ARBA00022530"/>
    </source>
</evidence>
<keyword evidence="16" id="KW-0106">Calcium</keyword>
<gene>
    <name evidence="21" type="ORF">WA026_005584</name>
</gene>
<feature type="binding site" evidence="16">
    <location>
        <position position="446"/>
    </location>
    <ligand>
        <name>Ca(2+)</name>
        <dbReference type="ChEBI" id="CHEBI:29108"/>
        <label>1</label>
    </ligand>
</feature>
<feature type="disulfide bond" evidence="17">
    <location>
        <begin position="471"/>
        <end position="494"/>
    </location>
</feature>
<feature type="chain" id="PRO_5043811041" description="Peptidase M12B domain-containing protein" evidence="19">
    <location>
        <begin position="21"/>
        <end position="813"/>
    </location>
</feature>
<dbReference type="GO" id="GO:0046872">
    <property type="term" value="F:metal ion binding"/>
    <property type="evidence" value="ECO:0007669"/>
    <property type="project" value="UniProtKB-KW"/>
</dbReference>
<keyword evidence="13 17" id="KW-1015">Disulfide bond</keyword>
<dbReference type="CDD" id="cd04273">
    <property type="entry name" value="ZnMc_ADAMTS_like"/>
    <property type="match status" value="1"/>
</dbReference>
<name>A0AAW1TWW6_9CUCU</name>
<dbReference type="Gene3D" id="2.60.120.830">
    <property type="match status" value="1"/>
</dbReference>
<feature type="binding site" evidence="16">
    <location>
        <position position="325"/>
    </location>
    <ligand>
        <name>Ca(2+)</name>
        <dbReference type="ChEBI" id="CHEBI:29108"/>
        <label>2</label>
    </ligand>
</feature>
<dbReference type="Proteomes" id="UP001431783">
    <property type="component" value="Unassembled WGS sequence"/>
</dbReference>
<dbReference type="Gene3D" id="3.40.390.10">
    <property type="entry name" value="Collagenase (Catalytic Domain)"/>
    <property type="match status" value="1"/>
</dbReference>
<feature type="domain" description="Peptidase M12B" evidence="20">
    <location>
        <begin position="236"/>
        <end position="448"/>
    </location>
</feature>
<evidence type="ECO:0000256" key="17">
    <source>
        <dbReference type="PIRSR" id="PIRSR613273-3"/>
    </source>
</evidence>
<feature type="binding site" evidence="16">
    <location>
        <position position="239"/>
    </location>
    <ligand>
        <name>Ca(2+)</name>
        <dbReference type="ChEBI" id="CHEBI:29108"/>
        <label>2</label>
    </ligand>
</feature>
<dbReference type="InterPro" id="IPR002870">
    <property type="entry name" value="Peptidase_M12B_N"/>
</dbReference>
<evidence type="ECO:0000256" key="19">
    <source>
        <dbReference type="SAM" id="SignalP"/>
    </source>
</evidence>
<dbReference type="Pfam" id="PF01421">
    <property type="entry name" value="Reprolysin"/>
    <property type="match status" value="1"/>
</dbReference>
<dbReference type="AlphaFoldDB" id="A0AAW1TWW6"/>
<feature type="disulfide bond" evidence="17">
    <location>
        <begin position="343"/>
        <end position="350"/>
    </location>
</feature>
<dbReference type="InterPro" id="IPR024079">
    <property type="entry name" value="MetalloPept_cat_dom_sf"/>
</dbReference>
<feature type="disulfide bond" evidence="17">
    <location>
        <begin position="314"/>
        <end position="368"/>
    </location>
</feature>
<keyword evidence="14" id="KW-0325">Glycoprotein</keyword>
<evidence type="ECO:0000256" key="16">
    <source>
        <dbReference type="PIRSR" id="PIRSR613273-2"/>
    </source>
</evidence>
<feature type="disulfide bond" evidence="17">
    <location>
        <begin position="482"/>
        <end position="500"/>
    </location>
</feature>
<keyword evidence="8" id="KW-0677">Repeat</keyword>
<dbReference type="InterPro" id="IPR036383">
    <property type="entry name" value="TSP1_rpt_sf"/>
</dbReference>
<evidence type="ECO:0000256" key="13">
    <source>
        <dbReference type="ARBA" id="ARBA00023157"/>
    </source>
</evidence>
<organism evidence="21 22">
    <name type="scientific">Henosepilachna vigintioctopunctata</name>
    <dbReference type="NCBI Taxonomy" id="420089"/>
    <lineage>
        <taxon>Eukaryota</taxon>
        <taxon>Metazoa</taxon>
        <taxon>Ecdysozoa</taxon>
        <taxon>Arthropoda</taxon>
        <taxon>Hexapoda</taxon>
        <taxon>Insecta</taxon>
        <taxon>Pterygota</taxon>
        <taxon>Neoptera</taxon>
        <taxon>Endopterygota</taxon>
        <taxon>Coleoptera</taxon>
        <taxon>Polyphaga</taxon>
        <taxon>Cucujiformia</taxon>
        <taxon>Coccinelloidea</taxon>
        <taxon>Coccinellidae</taxon>
        <taxon>Epilachninae</taxon>
        <taxon>Epilachnini</taxon>
        <taxon>Henosepilachna</taxon>
    </lineage>
</organism>
<dbReference type="Gene3D" id="2.20.100.10">
    <property type="entry name" value="Thrombospondin type-1 (TSP1) repeat"/>
    <property type="match status" value="1"/>
</dbReference>
<feature type="active site" evidence="15 18">
    <location>
        <position position="385"/>
    </location>
</feature>
<evidence type="ECO:0000256" key="7">
    <source>
        <dbReference type="ARBA" id="ARBA00022729"/>
    </source>
</evidence>
<dbReference type="GO" id="GO:0030198">
    <property type="term" value="P:extracellular matrix organization"/>
    <property type="evidence" value="ECO:0007669"/>
    <property type="project" value="InterPro"/>
</dbReference>
<keyword evidence="5" id="KW-0165">Cleavage on pair of basic residues</keyword>
<reference evidence="21 22" key="1">
    <citation type="submission" date="2023-03" db="EMBL/GenBank/DDBJ databases">
        <title>Genome insight into feeding habits of ladybird beetles.</title>
        <authorList>
            <person name="Li H.-S."/>
            <person name="Huang Y.-H."/>
            <person name="Pang H."/>
        </authorList>
    </citation>
    <scope>NUCLEOTIDE SEQUENCE [LARGE SCALE GENOMIC DNA]</scope>
    <source>
        <strain evidence="21">SYSU_2023b</strain>
        <tissue evidence="21">Whole body</tissue>
    </source>
</reference>
<feature type="binding site" evidence="16 18">
    <location>
        <position position="384"/>
    </location>
    <ligand>
        <name>Zn(2+)</name>
        <dbReference type="ChEBI" id="CHEBI:29105"/>
        <note>catalytic</note>
    </ligand>
</feature>
<feature type="binding site" evidence="16">
    <location>
        <position position="332"/>
    </location>
    <ligand>
        <name>Ca(2+)</name>
        <dbReference type="ChEBI" id="CHEBI:29108"/>
        <label>1</label>
    </ligand>
</feature>
<dbReference type="SMART" id="SM00209">
    <property type="entry name" value="TSP1"/>
    <property type="match status" value="1"/>
</dbReference>
<keyword evidence="9" id="KW-0378">Hydrolase</keyword>
<dbReference type="Gene3D" id="3.40.1620.60">
    <property type="match status" value="1"/>
</dbReference>